<dbReference type="Proteomes" id="UP000001919">
    <property type="component" value="Chromosome"/>
</dbReference>
<protein>
    <submittedName>
        <fullName evidence="2">Methyltransferase family protein</fullName>
    </submittedName>
</protein>
<evidence type="ECO:0000313" key="3">
    <source>
        <dbReference type="Proteomes" id="UP000001919"/>
    </source>
</evidence>
<keyword evidence="2" id="KW-0489">Methyltransferase</keyword>
<dbReference type="AlphaFoldDB" id="C7M9U1"/>
<keyword evidence="3" id="KW-1185">Reference proteome</keyword>
<reference evidence="2 3" key="1">
    <citation type="journal article" date="2009" name="Stand. Genomic Sci.">
        <title>Complete genome sequence of Brachybacterium faecium type strain (Schefferle 6-10).</title>
        <authorList>
            <person name="Lapidus A."/>
            <person name="Pukall R."/>
            <person name="Labuttii K."/>
            <person name="Copeland A."/>
            <person name="Del Rio T.G."/>
            <person name="Nolan M."/>
            <person name="Chen F."/>
            <person name="Lucas S."/>
            <person name="Tice H."/>
            <person name="Cheng J.F."/>
            <person name="Bruce D."/>
            <person name="Goodwin L."/>
            <person name="Pitluck S."/>
            <person name="Rohde M."/>
            <person name="Goker M."/>
            <person name="Pati A."/>
            <person name="Ivanova N."/>
            <person name="Mavrommatis K."/>
            <person name="Chen A."/>
            <person name="Palaniappan K."/>
            <person name="D'haeseleer P."/>
            <person name="Chain P."/>
            <person name="Bristow J."/>
            <person name="Eisen J.A."/>
            <person name="Markowitz V."/>
            <person name="Hugenholtz P."/>
            <person name="Kyrpides N.C."/>
            <person name="Klenk H.P."/>
        </authorList>
    </citation>
    <scope>NUCLEOTIDE SEQUENCE [LARGE SCALE GENOMIC DNA]</scope>
    <source>
        <strain evidence="3">ATCC 43885 / DSM 4810 / JCM 11609 / LMG 19847 / NBRC 14762 / NCIMB 9860 / 6-10</strain>
    </source>
</reference>
<keyword evidence="2" id="KW-0808">Transferase</keyword>
<dbReference type="PATRIC" id="fig|446465.5.peg.770"/>
<dbReference type="InterPro" id="IPR041698">
    <property type="entry name" value="Methyltransf_25"/>
</dbReference>
<gene>
    <name evidence="2" type="ordered locus">Bfae_07800</name>
</gene>
<dbReference type="Pfam" id="PF13649">
    <property type="entry name" value="Methyltransf_25"/>
    <property type="match status" value="1"/>
</dbReference>
<dbReference type="CDD" id="cd02440">
    <property type="entry name" value="AdoMet_MTases"/>
    <property type="match status" value="1"/>
</dbReference>
<feature type="domain" description="Methyltransferase" evidence="1">
    <location>
        <begin position="46"/>
        <end position="138"/>
    </location>
</feature>
<dbReference type="InterPro" id="IPR029063">
    <property type="entry name" value="SAM-dependent_MTases_sf"/>
</dbReference>
<evidence type="ECO:0000259" key="1">
    <source>
        <dbReference type="Pfam" id="PF13649"/>
    </source>
</evidence>
<dbReference type="Gene3D" id="3.40.50.150">
    <property type="entry name" value="Vaccinia Virus protein VP39"/>
    <property type="match status" value="1"/>
</dbReference>
<dbReference type="HOGENOM" id="CLU_069129_4_0_11"/>
<dbReference type="OrthoDB" id="3172472at2"/>
<dbReference type="eggNOG" id="COG0500">
    <property type="taxonomic scope" value="Bacteria"/>
</dbReference>
<name>C7M9U1_BRAFD</name>
<dbReference type="GO" id="GO:0032259">
    <property type="term" value="P:methylation"/>
    <property type="evidence" value="ECO:0007669"/>
    <property type="project" value="UniProtKB-KW"/>
</dbReference>
<dbReference type="EMBL" id="CP001643">
    <property type="protein sequence ID" value="ACU84635.1"/>
    <property type="molecule type" value="Genomic_DNA"/>
</dbReference>
<sequence length="261" mass="27948">MIDRNRLWDAQAAAEYDTPGEGMFAPEVLEPTVATLAALAAGGPALELAIGTGRVALPLRGAGVPVTGIELSPPMIARLREKADATRLPVVEGDMTTASAGEGFTLAYLVFDTLANLLTQEEQVACFCNAARQLAPGGCFVIELWVPQLRSLAPGHGGTVEVSEPGYLLVDTYDALAQQVVSHHLRFDPAVDGARTARITRTPHRYVWPAELDLMAQLAGFSLESRWADWEGTAFTADSRSHVSVYRLPAPSAPALETLER</sequence>
<dbReference type="GO" id="GO:0008168">
    <property type="term" value="F:methyltransferase activity"/>
    <property type="evidence" value="ECO:0007669"/>
    <property type="project" value="UniProtKB-KW"/>
</dbReference>
<evidence type="ECO:0000313" key="2">
    <source>
        <dbReference type="EMBL" id="ACU84635.1"/>
    </source>
</evidence>
<dbReference type="KEGG" id="bfa:Bfae_07800"/>
<organism evidence="2 3">
    <name type="scientific">Brachybacterium faecium (strain ATCC 43885 / DSM 4810 / JCM 11609 / LMG 19847 / NBRC 14762 / NCIMB 9860 / 6-10)</name>
    <dbReference type="NCBI Taxonomy" id="446465"/>
    <lineage>
        <taxon>Bacteria</taxon>
        <taxon>Bacillati</taxon>
        <taxon>Actinomycetota</taxon>
        <taxon>Actinomycetes</taxon>
        <taxon>Micrococcales</taxon>
        <taxon>Dermabacteraceae</taxon>
        <taxon>Brachybacterium</taxon>
    </lineage>
</organism>
<proteinExistence type="predicted"/>
<dbReference type="STRING" id="446465.Bfae_07800"/>
<accession>C7M9U1</accession>
<dbReference type="SUPFAM" id="SSF53335">
    <property type="entry name" value="S-adenosyl-L-methionine-dependent methyltransferases"/>
    <property type="match status" value="1"/>
</dbReference>